<keyword evidence="1" id="KW-0614">Plasmid</keyword>
<proteinExistence type="predicted"/>
<reference evidence="1" key="1">
    <citation type="submission" date="2024-06" db="EMBL/GenBank/DDBJ databases">
        <title>Draft Genome Sequence of Deinococcus sonorensis Type Strain KR-87, a Biofilm Producing Representative of the Genus Deinococcus.</title>
        <authorList>
            <person name="Boren L.S."/>
            <person name="Grosso R.A."/>
            <person name="Hugenberg-Cox A.N."/>
            <person name="Hill J.T.E."/>
            <person name="Albert C.M."/>
            <person name="Tuohy J.M."/>
        </authorList>
    </citation>
    <scope>NUCLEOTIDE SEQUENCE</scope>
    <source>
        <strain evidence="1">KR-87</strain>
        <plasmid evidence="1">pDson03</plasmid>
    </source>
</reference>
<dbReference type="AlphaFoldDB" id="A0AAU7U828"/>
<geneLocation type="plasmid" evidence="1">
    <name>pDson03</name>
</geneLocation>
<protein>
    <submittedName>
        <fullName evidence="1">Uncharacterized protein</fullName>
    </submittedName>
</protein>
<dbReference type="KEGG" id="dsc:ABOD76_03635"/>
<sequence length="69" mass="7901">MAREVTRTPLDRTALDTQVRWLDGQRRVRPDATSGVTVDDPLTLSDPHWQACLTETLRNRLPDGLRWCA</sequence>
<evidence type="ECO:0000313" key="1">
    <source>
        <dbReference type="EMBL" id="XBV84158.1"/>
    </source>
</evidence>
<organism evidence="1">
    <name type="scientific">Deinococcus sonorensis KR-87</name>
    <dbReference type="NCBI Taxonomy" id="694439"/>
    <lineage>
        <taxon>Bacteria</taxon>
        <taxon>Thermotogati</taxon>
        <taxon>Deinococcota</taxon>
        <taxon>Deinococci</taxon>
        <taxon>Deinococcales</taxon>
        <taxon>Deinococcaceae</taxon>
        <taxon>Deinococcus</taxon>
    </lineage>
</organism>
<dbReference type="EMBL" id="CP158298">
    <property type="protein sequence ID" value="XBV84158.1"/>
    <property type="molecule type" value="Genomic_DNA"/>
</dbReference>
<gene>
    <name evidence="1" type="ORF">ABOD76_03635</name>
</gene>
<dbReference type="RefSeq" id="WP_350242196.1">
    <property type="nucleotide sequence ID" value="NZ_CP158298.1"/>
</dbReference>
<name>A0AAU7U828_9DEIO</name>
<accession>A0AAU7U828</accession>